<proteinExistence type="predicted"/>
<name>I4D235_DESAJ</name>
<dbReference type="AlphaFoldDB" id="I4D235"/>
<dbReference type="Proteomes" id="UP000002892">
    <property type="component" value="Chromosome"/>
</dbReference>
<accession>I4D235</accession>
<protein>
    <submittedName>
        <fullName evidence="1">Uncharacterized protein</fullName>
    </submittedName>
</protein>
<gene>
    <name evidence="1" type="ordered locus">Desaci_0799</name>
</gene>
<evidence type="ECO:0000313" key="1">
    <source>
        <dbReference type="EMBL" id="AFM39859.1"/>
    </source>
</evidence>
<dbReference type="KEGG" id="dai:Desaci_0799"/>
<reference evidence="1 2" key="1">
    <citation type="journal article" date="2012" name="J. Bacteriol.">
        <title>Complete genome sequences of Desulfosporosinus orientis DSM765T, Desulfosporosinus youngiae DSM17734T, Desulfosporosinus meridiei DSM13257T, and Desulfosporosinus acidiphilus DSM22704T.</title>
        <authorList>
            <person name="Pester M."/>
            <person name="Brambilla E."/>
            <person name="Alazard D."/>
            <person name="Rattei T."/>
            <person name="Weinmaier T."/>
            <person name="Han J."/>
            <person name="Lucas S."/>
            <person name="Lapidus A."/>
            <person name="Cheng J.F."/>
            <person name="Goodwin L."/>
            <person name="Pitluck S."/>
            <person name="Peters L."/>
            <person name="Ovchinnikova G."/>
            <person name="Teshima H."/>
            <person name="Detter J.C."/>
            <person name="Han C.S."/>
            <person name="Tapia R."/>
            <person name="Land M.L."/>
            <person name="Hauser L."/>
            <person name="Kyrpides N.C."/>
            <person name="Ivanova N.N."/>
            <person name="Pagani I."/>
            <person name="Huntmann M."/>
            <person name="Wei C.L."/>
            <person name="Davenport K.W."/>
            <person name="Daligault H."/>
            <person name="Chain P.S."/>
            <person name="Chen A."/>
            <person name="Mavromatis K."/>
            <person name="Markowitz V."/>
            <person name="Szeto E."/>
            <person name="Mikhailova N."/>
            <person name="Pati A."/>
            <person name="Wagner M."/>
            <person name="Woyke T."/>
            <person name="Ollivier B."/>
            <person name="Klenk H.P."/>
            <person name="Spring S."/>
            <person name="Loy A."/>
        </authorList>
    </citation>
    <scope>NUCLEOTIDE SEQUENCE [LARGE SCALE GENOMIC DNA]</scope>
    <source>
        <strain evidence="2">DSM 22704 / JCM 16185 / SJ4</strain>
    </source>
</reference>
<keyword evidence="2" id="KW-1185">Reference proteome</keyword>
<sequence length="98" mass="11273">MCEVTGWWPFLPLIRVISGTLISKQVIKFTIEVDEWTPNQTTGTGMWAGLLSGNIISMQKINSDESKMYGLRVLITGHIYSIKMIKSFRADREYLFRN</sequence>
<evidence type="ECO:0000313" key="2">
    <source>
        <dbReference type="Proteomes" id="UP000002892"/>
    </source>
</evidence>
<dbReference type="EMBL" id="CP003639">
    <property type="protein sequence ID" value="AFM39859.1"/>
    <property type="molecule type" value="Genomic_DNA"/>
</dbReference>
<dbReference type="HOGENOM" id="CLU_2329135_0_0_9"/>
<organism evidence="1 2">
    <name type="scientific">Desulfosporosinus acidiphilus (strain DSM 22704 / JCM 16185 / SJ4)</name>
    <dbReference type="NCBI Taxonomy" id="646529"/>
    <lineage>
        <taxon>Bacteria</taxon>
        <taxon>Bacillati</taxon>
        <taxon>Bacillota</taxon>
        <taxon>Clostridia</taxon>
        <taxon>Eubacteriales</taxon>
        <taxon>Desulfitobacteriaceae</taxon>
        <taxon>Desulfosporosinus</taxon>
    </lineage>
</organism>